<dbReference type="InterPro" id="IPR007895">
    <property type="entry name" value="MASE1"/>
</dbReference>
<proteinExistence type="predicted"/>
<dbReference type="SMART" id="SM00388">
    <property type="entry name" value="HisKA"/>
    <property type="match status" value="1"/>
</dbReference>
<dbReference type="InterPro" id="IPR036890">
    <property type="entry name" value="HATPase_C_sf"/>
</dbReference>
<feature type="transmembrane region" description="Helical" evidence="12">
    <location>
        <begin position="261"/>
        <end position="281"/>
    </location>
</feature>
<keyword evidence="11 12" id="KW-0472">Membrane</keyword>
<sequence>MDSETTTGRGPVVALVLASYVAAVASLWAAYTVEVTVSWWPAAGLGIVALLLAPPRRRRVVLLALLVAWVGANLTAGRPPLAALLLGAANTVEAAVVMALLQRWSGGRLRRLQDAWWLVLAAVCGAVVAGVGVAAAYSLLLDRPYAATLATIAPAHLASVVLIAPLGMVAWRPGSHERGREVALHTTLLLVVALLAFGPLGASLQGLGLVPLPLVVWAASRFPVRTVALQLVALAVVVSVGTAAEWGPFVTMAGPGTVSAVVSQVYLTCAGLIGLPLALAVGEREQALRRLASRERHARQAFTASRVPILLVREDTGHLVVEEGNEAAAVLLEQPLADLPARRLGDLVTAPDLLDGWDRVAAAGARGEVDGGWSGRVGLHDRPRARLDAVLSQLETGPGAGRWSLHLTDLTETLELQARLQAERTYTRAVIDTASSMILVTDDRGTVIAANPATTRMTGYAEGDLVGRSFWDTLMPEHLRAGVSDLIGNLVSLPRQGEATVMTRSGEHRTVVFSNVVHRSDPEGPVTLVLSATDVTDARESAGLVQHVLQSATTIAFVGTDLQGRITLFNTGAERLLGLTSAEAQGRRLVDFLAPVHDEEGPEPGTPLELVDLFGRRGGELTPETQDWTMLPQGRSGVRVSLTSSPVATGFGKVFAYLFVARDVTDTRRNQEILVNALRREREVVARLQDLDRAKDDFVSTVSHELRTPMSSIIGSAEMLADGITGELEPGQQQLVEVIARNGDRLLALADDLLLMAVFDREAWPAQRAELDLVEVVRESVRSVESLLTGRDLATGCELPQEPVTVSGDASHLERAVTNLLTNAVKFTPDGGRVTVGLRPLPDRRSVVVEVADTGLGIPEADLEHVFDRFFRTSVVQEHAIQGSGLGLSIVRSIVESHDGSITVRSRVGEGTTFALTLPLAHRSTRSAPPT</sequence>
<name>A0A1H1QQ90_9ACTN</name>
<dbReference type="InterPro" id="IPR004358">
    <property type="entry name" value="Sig_transdc_His_kin-like_C"/>
</dbReference>
<dbReference type="Proteomes" id="UP000198859">
    <property type="component" value="Chromosome I"/>
</dbReference>
<dbReference type="InterPro" id="IPR003661">
    <property type="entry name" value="HisK_dim/P_dom"/>
</dbReference>
<dbReference type="InterPro" id="IPR013656">
    <property type="entry name" value="PAS_4"/>
</dbReference>
<dbReference type="SUPFAM" id="SSF47384">
    <property type="entry name" value="Homodimeric domain of signal transducing histidine kinase"/>
    <property type="match status" value="1"/>
</dbReference>
<dbReference type="Pfam" id="PF00512">
    <property type="entry name" value="HisKA"/>
    <property type="match status" value="1"/>
</dbReference>
<feature type="transmembrane region" description="Helical" evidence="12">
    <location>
        <begin position="82"/>
        <end position="104"/>
    </location>
</feature>
<comment type="catalytic activity">
    <reaction evidence="1">
        <text>ATP + protein L-histidine = ADP + protein N-phospho-L-histidine.</text>
        <dbReference type="EC" id="2.7.13.3"/>
    </reaction>
</comment>
<keyword evidence="4" id="KW-1003">Cell membrane</keyword>
<dbReference type="InterPro" id="IPR003594">
    <property type="entry name" value="HATPase_dom"/>
</dbReference>
<keyword evidence="6" id="KW-0808">Transferase</keyword>
<dbReference type="InterPro" id="IPR035965">
    <property type="entry name" value="PAS-like_dom_sf"/>
</dbReference>
<dbReference type="PRINTS" id="PR00344">
    <property type="entry name" value="BCTRLSENSOR"/>
</dbReference>
<dbReference type="RefSeq" id="WP_172833883.1">
    <property type="nucleotide sequence ID" value="NZ_LT629757.1"/>
</dbReference>
<keyword evidence="9 12" id="KW-1133">Transmembrane helix</keyword>
<evidence type="ECO:0000259" key="14">
    <source>
        <dbReference type="PROSITE" id="PS50112"/>
    </source>
</evidence>
<dbReference type="PANTHER" id="PTHR43711">
    <property type="entry name" value="TWO-COMPONENT HISTIDINE KINASE"/>
    <property type="match status" value="1"/>
</dbReference>
<evidence type="ECO:0000256" key="6">
    <source>
        <dbReference type="ARBA" id="ARBA00022679"/>
    </source>
</evidence>
<keyword evidence="16" id="KW-1185">Reference proteome</keyword>
<organism evidence="15 16">
    <name type="scientific">Nocardioides scoriae</name>
    <dbReference type="NCBI Taxonomy" id="642780"/>
    <lineage>
        <taxon>Bacteria</taxon>
        <taxon>Bacillati</taxon>
        <taxon>Actinomycetota</taxon>
        <taxon>Actinomycetes</taxon>
        <taxon>Propionibacteriales</taxon>
        <taxon>Nocardioidaceae</taxon>
        <taxon>Nocardioides</taxon>
    </lineage>
</organism>
<keyword evidence="8" id="KW-0418">Kinase</keyword>
<evidence type="ECO:0000313" key="16">
    <source>
        <dbReference type="Proteomes" id="UP000198859"/>
    </source>
</evidence>
<evidence type="ECO:0000256" key="2">
    <source>
        <dbReference type="ARBA" id="ARBA00004651"/>
    </source>
</evidence>
<evidence type="ECO:0000256" key="10">
    <source>
        <dbReference type="ARBA" id="ARBA00023012"/>
    </source>
</evidence>
<dbReference type="InterPro" id="IPR005467">
    <property type="entry name" value="His_kinase_dom"/>
</dbReference>
<feature type="transmembrane region" description="Helical" evidence="12">
    <location>
        <begin position="60"/>
        <end position="76"/>
    </location>
</feature>
<dbReference type="SUPFAM" id="SSF55874">
    <property type="entry name" value="ATPase domain of HSP90 chaperone/DNA topoisomerase II/histidine kinase"/>
    <property type="match status" value="1"/>
</dbReference>
<dbReference type="PROSITE" id="PS50112">
    <property type="entry name" value="PAS"/>
    <property type="match status" value="2"/>
</dbReference>
<evidence type="ECO:0000256" key="8">
    <source>
        <dbReference type="ARBA" id="ARBA00022777"/>
    </source>
</evidence>
<dbReference type="Gene3D" id="3.30.565.10">
    <property type="entry name" value="Histidine kinase-like ATPase, C-terminal domain"/>
    <property type="match status" value="1"/>
</dbReference>
<dbReference type="PROSITE" id="PS50109">
    <property type="entry name" value="HIS_KIN"/>
    <property type="match status" value="1"/>
</dbReference>
<feature type="domain" description="Histidine kinase" evidence="13">
    <location>
        <begin position="701"/>
        <end position="922"/>
    </location>
</feature>
<keyword evidence="10" id="KW-0902">Two-component regulatory system</keyword>
<evidence type="ECO:0000256" key="1">
    <source>
        <dbReference type="ARBA" id="ARBA00000085"/>
    </source>
</evidence>
<feature type="transmembrane region" description="Helical" evidence="12">
    <location>
        <begin position="231"/>
        <end position="249"/>
    </location>
</feature>
<evidence type="ECO:0000256" key="4">
    <source>
        <dbReference type="ARBA" id="ARBA00022475"/>
    </source>
</evidence>
<feature type="transmembrane region" description="Helical" evidence="12">
    <location>
        <begin position="12"/>
        <end position="31"/>
    </location>
</feature>
<feature type="domain" description="PAS" evidence="14">
    <location>
        <begin position="541"/>
        <end position="595"/>
    </location>
</feature>
<dbReference type="EMBL" id="LT629757">
    <property type="protein sequence ID" value="SDS25059.1"/>
    <property type="molecule type" value="Genomic_DNA"/>
</dbReference>
<protein>
    <recommendedName>
        <fullName evidence="3">histidine kinase</fullName>
        <ecNumber evidence="3">2.7.13.3</ecNumber>
    </recommendedName>
</protein>
<dbReference type="Gene3D" id="1.10.287.130">
    <property type="match status" value="1"/>
</dbReference>
<feature type="domain" description="PAS" evidence="14">
    <location>
        <begin position="423"/>
        <end position="477"/>
    </location>
</feature>
<dbReference type="CDD" id="cd00130">
    <property type="entry name" value="PAS"/>
    <property type="match status" value="2"/>
</dbReference>
<dbReference type="PANTHER" id="PTHR43711:SF1">
    <property type="entry name" value="HISTIDINE KINASE 1"/>
    <property type="match status" value="1"/>
</dbReference>
<evidence type="ECO:0000256" key="12">
    <source>
        <dbReference type="SAM" id="Phobius"/>
    </source>
</evidence>
<evidence type="ECO:0000259" key="13">
    <source>
        <dbReference type="PROSITE" id="PS50109"/>
    </source>
</evidence>
<dbReference type="EC" id="2.7.13.3" evidence="3"/>
<evidence type="ECO:0000256" key="9">
    <source>
        <dbReference type="ARBA" id="ARBA00022989"/>
    </source>
</evidence>
<dbReference type="CDD" id="cd00082">
    <property type="entry name" value="HisKA"/>
    <property type="match status" value="1"/>
</dbReference>
<keyword evidence="7 12" id="KW-0812">Transmembrane</keyword>
<evidence type="ECO:0000256" key="11">
    <source>
        <dbReference type="ARBA" id="ARBA00023136"/>
    </source>
</evidence>
<evidence type="ECO:0000313" key="15">
    <source>
        <dbReference type="EMBL" id="SDS25059.1"/>
    </source>
</evidence>
<gene>
    <name evidence="15" type="ORF">SAMN04488570_1463</name>
</gene>
<dbReference type="NCBIfam" id="TIGR00229">
    <property type="entry name" value="sensory_box"/>
    <property type="match status" value="2"/>
</dbReference>
<comment type="subcellular location">
    <subcellularLocation>
        <location evidence="2">Cell membrane</location>
        <topology evidence="2">Multi-pass membrane protein</topology>
    </subcellularLocation>
</comment>
<dbReference type="InterPro" id="IPR036097">
    <property type="entry name" value="HisK_dim/P_sf"/>
</dbReference>
<feature type="transmembrane region" description="Helical" evidence="12">
    <location>
        <begin position="145"/>
        <end position="170"/>
    </location>
</feature>
<dbReference type="Pfam" id="PF02518">
    <property type="entry name" value="HATPase_c"/>
    <property type="match status" value="1"/>
</dbReference>
<dbReference type="FunFam" id="3.30.565.10:FF:000006">
    <property type="entry name" value="Sensor histidine kinase WalK"/>
    <property type="match status" value="1"/>
</dbReference>
<dbReference type="SMART" id="SM00387">
    <property type="entry name" value="HATPase_c"/>
    <property type="match status" value="1"/>
</dbReference>
<dbReference type="SMART" id="SM00091">
    <property type="entry name" value="PAS"/>
    <property type="match status" value="3"/>
</dbReference>
<dbReference type="Pfam" id="PF08448">
    <property type="entry name" value="PAS_4"/>
    <property type="match status" value="1"/>
</dbReference>
<keyword evidence="5" id="KW-0597">Phosphoprotein</keyword>
<feature type="transmembrane region" description="Helical" evidence="12">
    <location>
        <begin position="182"/>
        <end position="200"/>
    </location>
</feature>
<dbReference type="AlphaFoldDB" id="A0A1H1QQ90"/>
<feature type="transmembrane region" description="Helical" evidence="12">
    <location>
        <begin position="116"/>
        <end position="139"/>
    </location>
</feature>
<dbReference type="SUPFAM" id="SSF55785">
    <property type="entry name" value="PYP-like sensor domain (PAS domain)"/>
    <property type="match status" value="2"/>
</dbReference>
<dbReference type="InterPro" id="IPR050736">
    <property type="entry name" value="Sensor_HK_Regulatory"/>
</dbReference>
<feature type="transmembrane region" description="Helical" evidence="12">
    <location>
        <begin position="37"/>
        <end position="53"/>
    </location>
</feature>
<accession>A0A1H1QQ90</accession>
<evidence type="ECO:0000256" key="5">
    <source>
        <dbReference type="ARBA" id="ARBA00022553"/>
    </source>
</evidence>
<dbReference type="Pfam" id="PF13426">
    <property type="entry name" value="PAS_9"/>
    <property type="match status" value="1"/>
</dbReference>
<dbReference type="GO" id="GO:0000155">
    <property type="term" value="F:phosphorelay sensor kinase activity"/>
    <property type="evidence" value="ECO:0007669"/>
    <property type="project" value="InterPro"/>
</dbReference>
<evidence type="ECO:0000256" key="7">
    <source>
        <dbReference type="ARBA" id="ARBA00022692"/>
    </source>
</evidence>
<reference evidence="16" key="1">
    <citation type="submission" date="2016-10" db="EMBL/GenBank/DDBJ databases">
        <authorList>
            <person name="Varghese N."/>
            <person name="Submissions S."/>
        </authorList>
    </citation>
    <scope>NUCLEOTIDE SEQUENCE [LARGE SCALE GENOMIC DNA]</scope>
    <source>
        <strain evidence="16">DSM 22127</strain>
    </source>
</reference>
<evidence type="ECO:0000256" key="3">
    <source>
        <dbReference type="ARBA" id="ARBA00012438"/>
    </source>
</evidence>
<dbReference type="InterPro" id="IPR000014">
    <property type="entry name" value="PAS"/>
</dbReference>
<dbReference type="Gene3D" id="3.30.450.20">
    <property type="entry name" value="PAS domain"/>
    <property type="match status" value="2"/>
</dbReference>
<dbReference type="GO" id="GO:0005886">
    <property type="term" value="C:plasma membrane"/>
    <property type="evidence" value="ECO:0007669"/>
    <property type="project" value="UniProtKB-SubCell"/>
</dbReference>
<dbReference type="Pfam" id="PF05231">
    <property type="entry name" value="MASE1"/>
    <property type="match status" value="1"/>
</dbReference>
<dbReference type="STRING" id="642780.SAMN04488570_1463"/>